<keyword evidence="2" id="KW-1185">Reference proteome</keyword>
<evidence type="ECO:0000313" key="1">
    <source>
        <dbReference type="EMBL" id="KAF6422777.1"/>
    </source>
</evidence>
<dbReference type="AlphaFoldDB" id="A0A7J8DHV7"/>
<dbReference type="EMBL" id="JACASE010000012">
    <property type="protein sequence ID" value="KAF6422777.1"/>
    <property type="molecule type" value="Genomic_DNA"/>
</dbReference>
<gene>
    <name evidence="1" type="ORF">HJG63_008583</name>
</gene>
<evidence type="ECO:0000313" key="2">
    <source>
        <dbReference type="Proteomes" id="UP000593571"/>
    </source>
</evidence>
<proteinExistence type="predicted"/>
<comment type="caution">
    <text evidence="1">The sequence shown here is derived from an EMBL/GenBank/DDBJ whole genome shotgun (WGS) entry which is preliminary data.</text>
</comment>
<name>A0A7J8DHV7_ROUAE</name>
<organism evidence="1 2">
    <name type="scientific">Rousettus aegyptiacus</name>
    <name type="common">Egyptian fruit bat</name>
    <name type="synonym">Pteropus aegyptiacus</name>
    <dbReference type="NCBI Taxonomy" id="9407"/>
    <lineage>
        <taxon>Eukaryota</taxon>
        <taxon>Metazoa</taxon>
        <taxon>Chordata</taxon>
        <taxon>Craniata</taxon>
        <taxon>Vertebrata</taxon>
        <taxon>Euteleostomi</taxon>
        <taxon>Mammalia</taxon>
        <taxon>Eutheria</taxon>
        <taxon>Laurasiatheria</taxon>
        <taxon>Chiroptera</taxon>
        <taxon>Yinpterochiroptera</taxon>
        <taxon>Pteropodoidea</taxon>
        <taxon>Pteropodidae</taxon>
        <taxon>Rousettinae</taxon>
        <taxon>Rousettus</taxon>
    </lineage>
</organism>
<reference evidence="1 2" key="1">
    <citation type="journal article" date="2020" name="Nature">
        <title>Six reference-quality genomes reveal evolution of bat adaptations.</title>
        <authorList>
            <person name="Jebb D."/>
            <person name="Huang Z."/>
            <person name="Pippel M."/>
            <person name="Hughes G.M."/>
            <person name="Lavrichenko K."/>
            <person name="Devanna P."/>
            <person name="Winkler S."/>
            <person name="Jermiin L.S."/>
            <person name="Skirmuntt E.C."/>
            <person name="Katzourakis A."/>
            <person name="Burkitt-Gray L."/>
            <person name="Ray D.A."/>
            <person name="Sullivan K.A.M."/>
            <person name="Roscito J.G."/>
            <person name="Kirilenko B.M."/>
            <person name="Davalos L.M."/>
            <person name="Corthals A.P."/>
            <person name="Power M.L."/>
            <person name="Jones G."/>
            <person name="Ransome R.D."/>
            <person name="Dechmann D.K.N."/>
            <person name="Locatelli A.G."/>
            <person name="Puechmaille S.J."/>
            <person name="Fedrigo O."/>
            <person name="Jarvis E.D."/>
            <person name="Hiller M."/>
            <person name="Vernes S.C."/>
            <person name="Myers E.W."/>
            <person name="Teeling E.C."/>
        </authorList>
    </citation>
    <scope>NUCLEOTIDE SEQUENCE [LARGE SCALE GENOMIC DNA]</scope>
    <source>
        <strain evidence="1">MRouAeg1</strain>
        <tissue evidence="1">Muscle</tissue>
    </source>
</reference>
<dbReference type="Proteomes" id="UP000593571">
    <property type="component" value="Unassembled WGS sequence"/>
</dbReference>
<sequence>MSFGCFPLVSFYPSQLAVNLEATSMLIHLWELSASPQKHSLTPSAFGHLRYDFFVSATTISNLDYYTRLFSGVPASSLVPLQFIPCIAVRVIFIMYRPRYLPLLLRHNLASLPCPTRPCKE</sequence>
<protein>
    <submittedName>
        <fullName evidence="1">Uncharacterized protein</fullName>
    </submittedName>
</protein>
<accession>A0A7J8DHV7</accession>